<reference evidence="2" key="1">
    <citation type="submission" date="2017-06" db="EMBL/GenBank/DDBJ databases">
        <title>Whole genome sequence of Laribacter hongkongensis LHGZ1.</title>
        <authorList>
            <person name="Chen D."/>
            <person name="Wu H."/>
            <person name="Chen J."/>
        </authorList>
    </citation>
    <scope>NUCLEOTIDE SEQUENCE [LARGE SCALE GENOMIC DNA]</scope>
    <source>
        <strain evidence="2">LHGZ1</strain>
    </source>
</reference>
<sequence length="77" mass="8793">MAERLAANLEVGREGLPVRQCKDYFSWVRLFPELLIQQLVECYQLIGTESDWWVLKLNIGSLVDVDDIGMAGYADCK</sequence>
<organism evidence="1 2">
    <name type="scientific">Laribacter hongkongensis</name>
    <dbReference type="NCBI Taxonomy" id="168471"/>
    <lineage>
        <taxon>Bacteria</taxon>
        <taxon>Pseudomonadati</taxon>
        <taxon>Pseudomonadota</taxon>
        <taxon>Betaproteobacteria</taxon>
        <taxon>Neisseriales</taxon>
        <taxon>Aquaspirillaceae</taxon>
        <taxon>Laribacter</taxon>
    </lineage>
</organism>
<dbReference type="AlphaFoldDB" id="A0A248LGW9"/>
<dbReference type="RefSeq" id="WP_147640110.1">
    <property type="nucleotide sequence ID" value="NZ_CP022115.1"/>
</dbReference>
<proteinExistence type="predicted"/>
<evidence type="ECO:0000313" key="1">
    <source>
        <dbReference type="EMBL" id="ASJ24018.1"/>
    </source>
</evidence>
<name>A0A248LGW9_9NEIS</name>
<gene>
    <name evidence="1" type="ORF">LHGZ1_1187</name>
</gene>
<accession>A0A248LGW9</accession>
<dbReference type="Proteomes" id="UP000197424">
    <property type="component" value="Chromosome"/>
</dbReference>
<evidence type="ECO:0000313" key="2">
    <source>
        <dbReference type="Proteomes" id="UP000197424"/>
    </source>
</evidence>
<protein>
    <submittedName>
        <fullName evidence="1">Uncharacterized protein</fullName>
    </submittedName>
</protein>
<dbReference type="EMBL" id="CP022115">
    <property type="protein sequence ID" value="ASJ24018.1"/>
    <property type="molecule type" value="Genomic_DNA"/>
</dbReference>